<reference evidence="1" key="1">
    <citation type="journal article" date="2013" name="J. Plant Res.">
        <title>Effect of fungi and light on seed germination of three Opuntia species from semiarid lands of central Mexico.</title>
        <authorList>
            <person name="Delgado-Sanchez P."/>
            <person name="Jimenez-Bremont J.F."/>
            <person name="Guerrero-Gonzalez Mde L."/>
            <person name="Flores J."/>
        </authorList>
    </citation>
    <scope>NUCLEOTIDE SEQUENCE</scope>
    <source>
        <tissue evidence="1">Cladode</tissue>
    </source>
</reference>
<protein>
    <submittedName>
        <fullName evidence="1">Uncharacterized protein</fullName>
    </submittedName>
</protein>
<name>A0A7C9CSH0_OPUST</name>
<dbReference type="EMBL" id="GISG01046991">
    <property type="protein sequence ID" value="MBA4624267.1"/>
    <property type="molecule type" value="Transcribed_RNA"/>
</dbReference>
<sequence length="179" mass="20437">MVNTSYGNKDLAFDQNKLKFRSIISGPISFIFFPKTHCQNCHISSSPLNINRTYMLPTSTSSFFSLFSSIFSVPRGGRAASVSDPSTSNCSSMSFNQCSPVFLLESKSCFTTRTMKFSPKFIPIFWSSKQKAAINKSKFIEHMKLNSSRNSRFLHPRFQNIVFDLKNVNQKKKKRRITT</sequence>
<reference evidence="1" key="2">
    <citation type="submission" date="2020-07" db="EMBL/GenBank/DDBJ databases">
        <authorList>
            <person name="Vera ALvarez R."/>
            <person name="Arias-Moreno D.M."/>
            <person name="Jimenez-Jacinto V."/>
            <person name="Jimenez-Bremont J.F."/>
            <person name="Swaminathan K."/>
            <person name="Moose S.P."/>
            <person name="Guerrero-Gonzalez M.L."/>
            <person name="Marino-Ramirez L."/>
            <person name="Landsman D."/>
            <person name="Rodriguez-Kessler M."/>
            <person name="Delgado-Sanchez P."/>
        </authorList>
    </citation>
    <scope>NUCLEOTIDE SEQUENCE</scope>
    <source>
        <tissue evidence="1">Cladode</tissue>
    </source>
</reference>
<dbReference type="AlphaFoldDB" id="A0A7C9CSH0"/>
<accession>A0A7C9CSH0</accession>
<organism evidence="1">
    <name type="scientific">Opuntia streptacantha</name>
    <name type="common">Prickly pear cactus</name>
    <name type="synonym">Opuntia cardona</name>
    <dbReference type="NCBI Taxonomy" id="393608"/>
    <lineage>
        <taxon>Eukaryota</taxon>
        <taxon>Viridiplantae</taxon>
        <taxon>Streptophyta</taxon>
        <taxon>Embryophyta</taxon>
        <taxon>Tracheophyta</taxon>
        <taxon>Spermatophyta</taxon>
        <taxon>Magnoliopsida</taxon>
        <taxon>eudicotyledons</taxon>
        <taxon>Gunneridae</taxon>
        <taxon>Pentapetalae</taxon>
        <taxon>Caryophyllales</taxon>
        <taxon>Cactineae</taxon>
        <taxon>Cactaceae</taxon>
        <taxon>Opuntioideae</taxon>
        <taxon>Opuntia</taxon>
    </lineage>
</organism>
<evidence type="ECO:0000313" key="1">
    <source>
        <dbReference type="EMBL" id="MBA4624267.1"/>
    </source>
</evidence>
<proteinExistence type="predicted"/>